<organism evidence="8 9">
    <name type="scientific">Meganyctiphanes norvegica</name>
    <name type="common">Northern krill</name>
    <name type="synonym">Thysanopoda norvegica</name>
    <dbReference type="NCBI Taxonomy" id="48144"/>
    <lineage>
        <taxon>Eukaryota</taxon>
        <taxon>Metazoa</taxon>
        <taxon>Ecdysozoa</taxon>
        <taxon>Arthropoda</taxon>
        <taxon>Crustacea</taxon>
        <taxon>Multicrustacea</taxon>
        <taxon>Malacostraca</taxon>
        <taxon>Eumalacostraca</taxon>
        <taxon>Eucarida</taxon>
        <taxon>Euphausiacea</taxon>
        <taxon>Euphausiidae</taxon>
        <taxon>Meganyctiphanes</taxon>
    </lineage>
</organism>
<dbReference type="FunFam" id="2.40.10.10:FF:000002">
    <property type="entry name" value="Transmembrane protease serine"/>
    <property type="match status" value="1"/>
</dbReference>
<dbReference type="InterPro" id="IPR050127">
    <property type="entry name" value="Serine_Proteases_S1"/>
</dbReference>
<evidence type="ECO:0000256" key="3">
    <source>
        <dbReference type="ARBA" id="ARBA00022825"/>
    </source>
</evidence>
<dbReference type="GO" id="GO:0004252">
    <property type="term" value="F:serine-type endopeptidase activity"/>
    <property type="evidence" value="ECO:0007669"/>
    <property type="project" value="InterPro"/>
</dbReference>
<dbReference type="InterPro" id="IPR043504">
    <property type="entry name" value="Peptidase_S1_PA_chymotrypsin"/>
</dbReference>
<evidence type="ECO:0000313" key="8">
    <source>
        <dbReference type="EMBL" id="CAL4101795.1"/>
    </source>
</evidence>
<evidence type="ECO:0000256" key="4">
    <source>
        <dbReference type="ARBA" id="ARBA00023157"/>
    </source>
</evidence>
<dbReference type="AlphaFoldDB" id="A0AAV2QXD7"/>
<dbReference type="SUPFAM" id="SSF50494">
    <property type="entry name" value="Trypsin-like serine proteases"/>
    <property type="match status" value="1"/>
</dbReference>
<evidence type="ECO:0000259" key="7">
    <source>
        <dbReference type="PROSITE" id="PS50240"/>
    </source>
</evidence>
<keyword evidence="3 6" id="KW-0720">Serine protease</keyword>
<reference evidence="8 9" key="1">
    <citation type="submission" date="2024-05" db="EMBL/GenBank/DDBJ databases">
        <authorList>
            <person name="Wallberg A."/>
        </authorList>
    </citation>
    <scope>NUCLEOTIDE SEQUENCE [LARGE SCALE GENOMIC DNA]</scope>
</reference>
<dbReference type="PANTHER" id="PTHR24264">
    <property type="entry name" value="TRYPSIN-RELATED"/>
    <property type="match status" value="1"/>
</dbReference>
<dbReference type="InterPro" id="IPR001254">
    <property type="entry name" value="Trypsin_dom"/>
</dbReference>
<comment type="similarity">
    <text evidence="5">Belongs to the peptidase S1 family. CLIP subfamily.</text>
</comment>
<dbReference type="Pfam" id="PF00089">
    <property type="entry name" value="Trypsin"/>
    <property type="match status" value="1"/>
</dbReference>
<proteinExistence type="inferred from homology"/>
<dbReference type="GO" id="GO:0006508">
    <property type="term" value="P:proteolysis"/>
    <property type="evidence" value="ECO:0007669"/>
    <property type="project" value="UniProtKB-KW"/>
</dbReference>
<keyword evidence="9" id="KW-1185">Reference proteome</keyword>
<evidence type="ECO:0000256" key="6">
    <source>
        <dbReference type="RuleBase" id="RU363034"/>
    </source>
</evidence>
<dbReference type="FunFam" id="2.40.10.10:FF:000068">
    <property type="entry name" value="transmembrane protease serine 2"/>
    <property type="match status" value="1"/>
</dbReference>
<dbReference type="PROSITE" id="PS00134">
    <property type="entry name" value="TRYPSIN_HIS"/>
    <property type="match status" value="1"/>
</dbReference>
<keyword evidence="4" id="KW-1015">Disulfide bond</keyword>
<dbReference type="InterPro" id="IPR033116">
    <property type="entry name" value="TRYPSIN_SER"/>
</dbReference>
<dbReference type="PRINTS" id="PR00722">
    <property type="entry name" value="CHYMOTRYPSIN"/>
</dbReference>
<dbReference type="EMBL" id="CAXKWB010011545">
    <property type="protein sequence ID" value="CAL4101795.1"/>
    <property type="molecule type" value="Genomic_DNA"/>
</dbReference>
<dbReference type="SMART" id="SM00020">
    <property type="entry name" value="Tryp_SPc"/>
    <property type="match status" value="1"/>
</dbReference>
<evidence type="ECO:0000256" key="1">
    <source>
        <dbReference type="ARBA" id="ARBA00022670"/>
    </source>
</evidence>
<dbReference type="PROSITE" id="PS00135">
    <property type="entry name" value="TRYPSIN_SER"/>
    <property type="match status" value="1"/>
</dbReference>
<dbReference type="GO" id="GO:0005615">
    <property type="term" value="C:extracellular space"/>
    <property type="evidence" value="ECO:0007669"/>
    <property type="project" value="TreeGrafter"/>
</dbReference>
<dbReference type="Proteomes" id="UP001497623">
    <property type="component" value="Unassembled WGS sequence"/>
</dbReference>
<gene>
    <name evidence="8" type="ORF">MNOR_LOCUS17096</name>
</gene>
<dbReference type="Gene3D" id="2.40.10.10">
    <property type="entry name" value="Trypsin-like serine proteases"/>
    <property type="match status" value="1"/>
</dbReference>
<dbReference type="InterPro" id="IPR009003">
    <property type="entry name" value="Peptidase_S1_PA"/>
</dbReference>
<feature type="non-terminal residue" evidence="8">
    <location>
        <position position="1"/>
    </location>
</feature>
<comment type="caution">
    <text evidence="8">The sequence shown here is derived from an EMBL/GenBank/DDBJ whole genome shotgun (WGS) entry which is preliminary data.</text>
</comment>
<name>A0AAV2QXD7_MEGNR</name>
<dbReference type="PROSITE" id="PS50240">
    <property type="entry name" value="TRYPSIN_DOM"/>
    <property type="match status" value="1"/>
</dbReference>
<evidence type="ECO:0000313" key="9">
    <source>
        <dbReference type="Proteomes" id="UP001497623"/>
    </source>
</evidence>
<evidence type="ECO:0000256" key="2">
    <source>
        <dbReference type="ARBA" id="ARBA00022801"/>
    </source>
</evidence>
<accession>A0AAV2QXD7</accession>
<protein>
    <recommendedName>
        <fullName evidence="7">Peptidase S1 domain-containing protein</fullName>
    </recommendedName>
</protein>
<feature type="domain" description="Peptidase S1" evidence="7">
    <location>
        <begin position="1"/>
        <end position="254"/>
    </location>
</feature>
<evidence type="ECO:0000256" key="5">
    <source>
        <dbReference type="ARBA" id="ARBA00024195"/>
    </source>
</evidence>
<dbReference type="PANTHER" id="PTHR24264:SF83">
    <property type="entry name" value="COMPLEMENT FACTOR I"/>
    <property type="match status" value="1"/>
</dbReference>
<dbReference type="CDD" id="cd00190">
    <property type="entry name" value="Tryp_SPc"/>
    <property type="match status" value="1"/>
</dbReference>
<dbReference type="InterPro" id="IPR018114">
    <property type="entry name" value="TRYPSIN_HIS"/>
</dbReference>
<sequence>GGVEALKHKYPWQVLIQIYFSVGRTGRCGGSIINDRYVLTAAHCTYKGDKPCTIKVEPEDMSVTVAEHNINSISDDVRGVTDRIDISEIKRHYSYCKGAVEMDNDIALLRLKEVLVFVDVPEIGYVCLPNESWESYKGDVGIISGWGYKEEFYHEREDEDLALTLQEVSVRIHENCDNYPIQEDITPNMFCAGDEINLKDACQGDSGGPLVVERMGQYLLVGTVSFGPDGGNCTGEGVYTKISPYVQWIRENTLDADC</sequence>
<keyword evidence="2 6" id="KW-0378">Hydrolase</keyword>
<dbReference type="InterPro" id="IPR001314">
    <property type="entry name" value="Peptidase_S1A"/>
</dbReference>
<keyword evidence="1 6" id="KW-0645">Protease</keyword>